<gene>
    <name evidence="1" type="ORF">SM1_083</name>
</gene>
<keyword evidence="2" id="KW-1185">Reference proteome</keyword>
<sequence>MHRPILSADGTVELSFMPSCVSYRDSARPDVRQVLDGILSMIGVYTLTEFASVKRLKKAEPVEYDYIWSRHGSRLSPSWQEFEAARKPYVGAYLISGNFREISCAFRFITSDRTLASKFIRAMERNPGWPDACRWSEEFALKYQVFVDNYERWKEFRTARNQGVPSEQQKLH</sequence>
<name>A0A0U3CPI5_9CAUD</name>
<evidence type="ECO:0000313" key="1">
    <source>
        <dbReference type="EMBL" id="ALT58075.1"/>
    </source>
</evidence>
<dbReference type="Proteomes" id="UP000224832">
    <property type="component" value="Segment"/>
</dbReference>
<dbReference type="EMBL" id="KU245542">
    <property type="protein sequence ID" value="ALT58075.1"/>
    <property type="molecule type" value="Genomic_DNA"/>
</dbReference>
<reference evidence="1 2" key="1">
    <citation type="submission" date="2015-12" db="EMBL/GenBank/DDBJ databases">
        <title>In silico genomic study of Pseudomonas phage SM1.</title>
        <authorList>
            <person name="Zawawi N.A.M."/>
            <person name="Mat-Arip Y."/>
            <person name="Wan-Jauhari W.K."/>
            <person name="Fauzi A.A."/>
            <person name="Yee F.J."/>
        </authorList>
    </citation>
    <scope>NUCLEOTIDE SEQUENCE [LARGE SCALE GENOMIC DNA]</scope>
</reference>
<organism evidence="1 2">
    <name type="scientific">Pseudomonas phage SM1</name>
    <dbReference type="NCBI Taxonomy" id="1772332"/>
    <lineage>
        <taxon>Viruses</taxon>
        <taxon>Duplodnaviria</taxon>
        <taxon>Heunggongvirae</taxon>
        <taxon>Uroviricota</taxon>
        <taxon>Caudoviricetes</taxon>
        <taxon>Samunavirus</taxon>
        <taxon>Samunavirus SM1</taxon>
    </lineage>
</organism>
<accession>A0A0U3CPI5</accession>
<evidence type="ECO:0000313" key="2">
    <source>
        <dbReference type="Proteomes" id="UP000224832"/>
    </source>
</evidence>
<protein>
    <submittedName>
        <fullName evidence="1">Uncharacterized protein</fullName>
    </submittedName>
</protein>
<proteinExistence type="predicted"/>